<keyword evidence="5" id="KW-1185">Reference proteome</keyword>
<dbReference type="KEGG" id="cim:CIMG_11143"/>
<evidence type="ECO:0000259" key="3">
    <source>
        <dbReference type="Pfam" id="PF21666"/>
    </source>
</evidence>
<sequence>MTSPRDPRQVGERPLFSNTLDGTNNMPMLTLRELKMIEIMEAITDKPDWENKVFDDKITSKWRAEAMDLQPDEVTENMMDWVIKELQFKAKMYKEAGLVYVFDADVVKSDVKIPKSLQESLKTAVARLENVPEDAKDYHPGSDDQVLDLVHPSLFPLVYGRSRVIRNGCLTIEEGIKQSGRGEVLEWPGWEKQGTRRSNQNAWSKKFQWLPCDVSFAPVEQGAESGPVSFGTKDFRCKIRSYINNLHPDDHHDLYSVLEEIITRTIPLWNMTLSGARAFLPPKRINYHRATYHLDREKMPSQMEDEDDDDFWDRENQWEIDNRQVILPEPGEFMPRPISSAYQFVNDCEENVDKLKQGDDIDLHKDFKDSGLQVIVKLANIHLSPEKPNYPGGTWHVEGQLNERICASALYYYDCENITDSRLAFRASLFENSDAEVGYPQDHHDWLEKVFGLENHGPMVQELGSVSCKEGRLLTFPNTLQHRVQPFQLKDPTKPGHRKIVALFLVDPNVRITSTAEVPAQRSDWWRRLICLDRVLSRLPQELKDQVREDLGGFPFNMEEAKSLRLELMDERKEFVLYQDEKMHDYTFSLCEH</sequence>
<dbReference type="InterPro" id="IPR049207">
    <property type="entry name" value="DUF4246_N"/>
</dbReference>
<feature type="domain" description="DUF4246" evidence="2">
    <location>
        <begin position="76"/>
        <end position="527"/>
    </location>
</feature>
<dbReference type="Pfam" id="PF14033">
    <property type="entry name" value="DUF4246"/>
    <property type="match status" value="1"/>
</dbReference>
<dbReference type="STRING" id="246410.A0A0D8JZ30"/>
<dbReference type="AlphaFoldDB" id="A0A0D8JZ30"/>
<dbReference type="Pfam" id="PF21666">
    <property type="entry name" value="DUF4246_N"/>
    <property type="match status" value="1"/>
</dbReference>
<feature type="region of interest" description="Disordered" evidence="1">
    <location>
        <begin position="1"/>
        <end position="21"/>
    </location>
</feature>
<protein>
    <submittedName>
        <fullName evidence="4">Chromatin structure-remodeling complex protein RSC7</fullName>
    </submittedName>
</protein>
<dbReference type="RefSeq" id="XP_012213677.1">
    <property type="nucleotide sequence ID" value="XM_012358254.1"/>
</dbReference>
<dbReference type="InterPro" id="IPR025340">
    <property type="entry name" value="DUF4246"/>
</dbReference>
<dbReference type="PANTHER" id="PTHR33119">
    <property type="entry name" value="IFI3P"/>
    <property type="match status" value="1"/>
</dbReference>
<gene>
    <name evidence="4" type="ORF">CIMG_11143</name>
</gene>
<proteinExistence type="predicted"/>
<evidence type="ECO:0000259" key="2">
    <source>
        <dbReference type="Pfam" id="PF14033"/>
    </source>
</evidence>
<dbReference type="OrthoDB" id="415532at2759"/>
<reference evidence="5" key="2">
    <citation type="journal article" date="2010" name="Genome Res.">
        <title>Population genomic sequencing of Coccidioides fungi reveals recent hybridization and transposon control.</title>
        <authorList>
            <person name="Neafsey D.E."/>
            <person name="Barker B.M."/>
            <person name="Sharpton T.J."/>
            <person name="Stajich J.E."/>
            <person name="Park D.J."/>
            <person name="Whiston E."/>
            <person name="Hung C.-Y."/>
            <person name="McMahan C."/>
            <person name="White J."/>
            <person name="Sykes S."/>
            <person name="Heiman D."/>
            <person name="Young S."/>
            <person name="Zeng Q."/>
            <person name="Abouelleil A."/>
            <person name="Aftuck L."/>
            <person name="Bessette D."/>
            <person name="Brown A."/>
            <person name="FitzGerald M."/>
            <person name="Lui A."/>
            <person name="Macdonald J.P."/>
            <person name="Priest M."/>
            <person name="Orbach M.J."/>
            <person name="Galgiani J.N."/>
            <person name="Kirkland T.N."/>
            <person name="Cole G.T."/>
            <person name="Birren B.W."/>
            <person name="Henn M.R."/>
            <person name="Taylor J.W."/>
            <person name="Rounsley S.D."/>
        </authorList>
    </citation>
    <scope>GENOME REANNOTATION</scope>
    <source>
        <strain evidence="5">RS</strain>
    </source>
</reference>
<organism evidence="4 5">
    <name type="scientific">Coccidioides immitis (strain RS)</name>
    <name type="common">Valley fever fungus</name>
    <dbReference type="NCBI Taxonomy" id="246410"/>
    <lineage>
        <taxon>Eukaryota</taxon>
        <taxon>Fungi</taxon>
        <taxon>Dikarya</taxon>
        <taxon>Ascomycota</taxon>
        <taxon>Pezizomycotina</taxon>
        <taxon>Eurotiomycetes</taxon>
        <taxon>Eurotiomycetidae</taxon>
        <taxon>Onygenales</taxon>
        <taxon>Onygenaceae</taxon>
        <taxon>Coccidioides</taxon>
    </lineage>
</organism>
<dbReference type="EMBL" id="GG704916">
    <property type="protein sequence ID" value="KJF61518.1"/>
    <property type="molecule type" value="Genomic_DNA"/>
</dbReference>
<evidence type="ECO:0000313" key="4">
    <source>
        <dbReference type="EMBL" id="KJF61518.1"/>
    </source>
</evidence>
<dbReference type="InterPro" id="IPR049192">
    <property type="entry name" value="DUF4246_C"/>
</dbReference>
<feature type="compositionally biased region" description="Basic and acidic residues" evidence="1">
    <location>
        <begin position="1"/>
        <end position="11"/>
    </location>
</feature>
<accession>A0A0D8JZ30</accession>
<feature type="domain" description="DUF4246" evidence="3">
    <location>
        <begin position="5"/>
        <end position="65"/>
    </location>
</feature>
<dbReference type="OMA" id="QDRHEFI"/>
<dbReference type="InParanoid" id="A0A0D8JZ30"/>
<name>A0A0D8JZ30_COCIM</name>
<dbReference type="GeneID" id="24163582"/>
<dbReference type="Proteomes" id="UP000001261">
    <property type="component" value="Unassembled WGS sequence"/>
</dbReference>
<dbReference type="VEuPathDB" id="FungiDB:CIMG_11143"/>
<dbReference type="PANTHER" id="PTHR33119:SF1">
    <property type="entry name" value="FE2OG DIOXYGENASE DOMAIN-CONTAINING PROTEIN"/>
    <property type="match status" value="1"/>
</dbReference>
<evidence type="ECO:0000256" key="1">
    <source>
        <dbReference type="SAM" id="MobiDB-lite"/>
    </source>
</evidence>
<reference evidence="5" key="1">
    <citation type="journal article" date="2009" name="Genome Res.">
        <title>Comparative genomic analyses of the human fungal pathogens Coccidioides and their relatives.</title>
        <authorList>
            <person name="Sharpton T.J."/>
            <person name="Stajich J.E."/>
            <person name="Rounsley S.D."/>
            <person name="Gardner M.J."/>
            <person name="Wortman J.R."/>
            <person name="Jordar V.S."/>
            <person name="Maiti R."/>
            <person name="Kodira C.D."/>
            <person name="Neafsey D.E."/>
            <person name="Zeng Q."/>
            <person name="Hung C.-Y."/>
            <person name="McMahan C."/>
            <person name="Muszewska A."/>
            <person name="Grynberg M."/>
            <person name="Mandel M.A."/>
            <person name="Kellner E.M."/>
            <person name="Barker B.M."/>
            <person name="Galgiani J.N."/>
            <person name="Orbach M.J."/>
            <person name="Kirkland T.N."/>
            <person name="Cole G.T."/>
            <person name="Henn M.R."/>
            <person name="Birren B.W."/>
            <person name="Taylor J.W."/>
        </authorList>
    </citation>
    <scope>NUCLEOTIDE SEQUENCE [LARGE SCALE GENOMIC DNA]</scope>
    <source>
        <strain evidence="5">RS</strain>
    </source>
</reference>
<evidence type="ECO:0000313" key="5">
    <source>
        <dbReference type="Proteomes" id="UP000001261"/>
    </source>
</evidence>